<sequence>MSLIVSSALAAASGDLVPTSFESTLHILARANFDRITAPSRLLETEDVVSVHRNPETGEVKLILERRAAEATWGALLTAYKLIRRADQGRRDTPFVSEESLQKVGLRQPPLDWIVKNLTDANPLLYPGTFSEVFRTYYSAQRLVGDLTFWMAQCQVEASNLEADGIQSGWDWKSALNSYVIPPHRPYHFRYPEDSFESYNPRLPTFDPRLIRGAEREALMEDEDRDEKSSSEWAVVLHPTESHYSRHFPHFDPFSGQPQEELNGCLGRESCFTEA</sequence>
<name>A0AA38NVE4_9AGAR</name>
<dbReference type="Proteomes" id="UP001163846">
    <property type="component" value="Unassembled WGS sequence"/>
</dbReference>
<dbReference type="EMBL" id="MU807673">
    <property type="protein sequence ID" value="KAJ3831223.1"/>
    <property type="molecule type" value="Genomic_DNA"/>
</dbReference>
<keyword evidence="2" id="KW-1185">Reference proteome</keyword>
<proteinExistence type="predicted"/>
<gene>
    <name evidence="1" type="ORF">F5878DRAFT_101468</name>
</gene>
<evidence type="ECO:0000313" key="1">
    <source>
        <dbReference type="EMBL" id="KAJ3831223.1"/>
    </source>
</evidence>
<dbReference type="AlphaFoldDB" id="A0AA38NVE4"/>
<reference evidence="1" key="1">
    <citation type="submission" date="2022-08" db="EMBL/GenBank/DDBJ databases">
        <authorList>
            <consortium name="DOE Joint Genome Institute"/>
            <person name="Min B."/>
            <person name="Riley R."/>
            <person name="Sierra-Patev S."/>
            <person name="Naranjo-Ortiz M."/>
            <person name="Looney B."/>
            <person name="Konkel Z."/>
            <person name="Slot J.C."/>
            <person name="Sakamoto Y."/>
            <person name="Steenwyk J.L."/>
            <person name="Rokas A."/>
            <person name="Carro J."/>
            <person name="Camarero S."/>
            <person name="Ferreira P."/>
            <person name="Molpeceres G."/>
            <person name="Ruiz-Duenas F.J."/>
            <person name="Serrano A."/>
            <person name="Henrissat B."/>
            <person name="Drula E."/>
            <person name="Hughes K.W."/>
            <person name="Mata J.L."/>
            <person name="Ishikawa N.K."/>
            <person name="Vargas-Isla R."/>
            <person name="Ushijima S."/>
            <person name="Smith C.A."/>
            <person name="Ahrendt S."/>
            <person name="Andreopoulos W."/>
            <person name="He G."/>
            <person name="Labutti K."/>
            <person name="Lipzen A."/>
            <person name="Ng V."/>
            <person name="Sandor L."/>
            <person name="Barry K."/>
            <person name="Martinez A.T."/>
            <person name="Xiao Y."/>
            <person name="Gibbons J.G."/>
            <person name="Terashima K."/>
            <person name="Hibbett D.S."/>
            <person name="Grigoriev I.V."/>
        </authorList>
    </citation>
    <scope>NUCLEOTIDE SEQUENCE</scope>
    <source>
        <strain evidence="1">TFB9207</strain>
    </source>
</reference>
<organism evidence="1 2">
    <name type="scientific">Lentinula raphanica</name>
    <dbReference type="NCBI Taxonomy" id="153919"/>
    <lineage>
        <taxon>Eukaryota</taxon>
        <taxon>Fungi</taxon>
        <taxon>Dikarya</taxon>
        <taxon>Basidiomycota</taxon>
        <taxon>Agaricomycotina</taxon>
        <taxon>Agaricomycetes</taxon>
        <taxon>Agaricomycetidae</taxon>
        <taxon>Agaricales</taxon>
        <taxon>Marasmiineae</taxon>
        <taxon>Omphalotaceae</taxon>
        <taxon>Lentinula</taxon>
    </lineage>
</organism>
<protein>
    <submittedName>
        <fullName evidence="1">Uncharacterized protein</fullName>
    </submittedName>
</protein>
<evidence type="ECO:0000313" key="2">
    <source>
        <dbReference type="Proteomes" id="UP001163846"/>
    </source>
</evidence>
<comment type="caution">
    <text evidence="1">The sequence shown here is derived from an EMBL/GenBank/DDBJ whole genome shotgun (WGS) entry which is preliminary data.</text>
</comment>
<accession>A0AA38NVE4</accession>